<feature type="transmembrane region" description="Helical" evidence="2">
    <location>
        <begin position="317"/>
        <end position="335"/>
    </location>
</feature>
<dbReference type="InterPro" id="IPR001932">
    <property type="entry name" value="PPM-type_phosphatase-like_dom"/>
</dbReference>
<dbReference type="SUPFAM" id="SSF81606">
    <property type="entry name" value="PP2C-like"/>
    <property type="match status" value="1"/>
</dbReference>
<evidence type="ECO:0000259" key="3">
    <source>
        <dbReference type="PROSITE" id="PS50885"/>
    </source>
</evidence>
<evidence type="ECO:0000313" key="5">
    <source>
        <dbReference type="EMBL" id="MBI5247942.1"/>
    </source>
</evidence>
<dbReference type="PROSITE" id="PS50885">
    <property type="entry name" value="HAMP"/>
    <property type="match status" value="1"/>
</dbReference>
<dbReference type="GO" id="GO:0007165">
    <property type="term" value="P:signal transduction"/>
    <property type="evidence" value="ECO:0007669"/>
    <property type="project" value="InterPro"/>
</dbReference>
<keyword evidence="2" id="KW-1133">Transmembrane helix</keyword>
<sequence length="664" mass="73253">MRDRWYRSLAVEVTILVMLGTSLVFAVVLSYSYDASRDIIRANAEQWARNLALSTAQRIDLRLRTAEAVTANMASFLQKSKIDALTLNALLRENVQENPQIFGSAVAFEPFTFRPDMRGYATYYYRGASGIEHTNLATDSYDYRMQDWYSVPKDLKRPVWSPPYFDEGGGNIIMTTYSVPFFEPEEGGGKENLFGVVTADVSVEWLTKELSSVKVGETGYCFLISDTGVFLSHPHKSLIMKESIFSLAEQLNKPELRKLGRLMLAESGGWEYMGDSITKKDSYLGFARLKSTGWSLGVVFPKKELFSDIDRLYSKDVLFAVAALVMLLAVSLFLAGSITMPLRRMVSATAKVASGDLDLDLPATSRHDEVGQLARAFTNMAVNLKNYIRELTLTTAAKERMEGELGVAAAIQRSMLPSTFPAFPDRDEFDIYAVMDPAKEVGGDFYQFLLVDRDRLFVAIGDVSGKGVPASLLMAVTTSLIRSEASEGLLPDEILRRLNKHLLRGNDACMFVTVFCGILNLGTGEVVYANGGHEPPFIVRPNSEILPLPHPGGPLVGIMEDAEFPLEKLTLMPGDALFTYTDGVTEAFNTKEELYGKQRLGEQLMTACPRPIKGMVEEIMKSVAQFSMGAPQSDDITIVGVKFNKITGSGNHSSGSEIVPVAEN</sequence>
<comment type="caution">
    <text evidence="5">The sequence shown here is derived from an EMBL/GenBank/DDBJ whole genome shotgun (WGS) entry which is preliminary data.</text>
</comment>
<dbReference type="Gene3D" id="3.60.40.10">
    <property type="entry name" value="PPM-type phosphatase domain"/>
    <property type="match status" value="1"/>
</dbReference>
<evidence type="ECO:0000256" key="2">
    <source>
        <dbReference type="SAM" id="Phobius"/>
    </source>
</evidence>
<evidence type="ECO:0000259" key="4">
    <source>
        <dbReference type="PROSITE" id="PS51746"/>
    </source>
</evidence>
<protein>
    <submittedName>
        <fullName evidence="5">SpoIIE family protein phosphatase</fullName>
    </submittedName>
</protein>
<dbReference type="InterPro" id="IPR003660">
    <property type="entry name" value="HAMP_dom"/>
</dbReference>
<feature type="domain" description="HAMP" evidence="3">
    <location>
        <begin position="336"/>
        <end position="389"/>
    </location>
</feature>
<dbReference type="EMBL" id="JACRDE010000016">
    <property type="protein sequence ID" value="MBI5247942.1"/>
    <property type="molecule type" value="Genomic_DNA"/>
</dbReference>
<keyword evidence="2" id="KW-0812">Transmembrane</keyword>
<dbReference type="PROSITE" id="PS51746">
    <property type="entry name" value="PPM_2"/>
    <property type="match status" value="1"/>
</dbReference>
<dbReference type="SUPFAM" id="SSF158472">
    <property type="entry name" value="HAMP domain-like"/>
    <property type="match status" value="1"/>
</dbReference>
<dbReference type="Gene3D" id="3.30.450.20">
    <property type="entry name" value="PAS domain"/>
    <property type="match status" value="2"/>
</dbReference>
<dbReference type="InterPro" id="IPR052016">
    <property type="entry name" value="Bact_Sigma-Reg"/>
</dbReference>
<evidence type="ECO:0000313" key="6">
    <source>
        <dbReference type="Proteomes" id="UP000807825"/>
    </source>
</evidence>
<dbReference type="PANTHER" id="PTHR43156">
    <property type="entry name" value="STAGE II SPORULATION PROTEIN E-RELATED"/>
    <property type="match status" value="1"/>
</dbReference>
<dbReference type="Gene3D" id="6.10.340.10">
    <property type="match status" value="1"/>
</dbReference>
<dbReference type="SMART" id="SM00304">
    <property type="entry name" value="HAMP"/>
    <property type="match status" value="1"/>
</dbReference>
<dbReference type="CDD" id="cd12913">
    <property type="entry name" value="PDC1_MCP_like"/>
    <property type="match status" value="1"/>
</dbReference>
<dbReference type="GO" id="GO:0016020">
    <property type="term" value="C:membrane"/>
    <property type="evidence" value="ECO:0007669"/>
    <property type="project" value="InterPro"/>
</dbReference>
<name>A0A9D6V274_9BACT</name>
<dbReference type="InterPro" id="IPR036457">
    <property type="entry name" value="PPM-type-like_dom_sf"/>
</dbReference>
<keyword evidence="1" id="KW-0378">Hydrolase</keyword>
<dbReference type="Pfam" id="PF00672">
    <property type="entry name" value="HAMP"/>
    <property type="match status" value="1"/>
</dbReference>
<accession>A0A9D6V274</accession>
<dbReference type="Pfam" id="PF22673">
    <property type="entry name" value="MCP-like_PDC_1"/>
    <property type="match status" value="1"/>
</dbReference>
<keyword evidence="2" id="KW-0472">Membrane</keyword>
<dbReference type="Proteomes" id="UP000807825">
    <property type="component" value="Unassembled WGS sequence"/>
</dbReference>
<gene>
    <name evidence="5" type="ORF">HY912_00475</name>
</gene>
<dbReference type="AlphaFoldDB" id="A0A9D6V274"/>
<dbReference type="SMART" id="SM00331">
    <property type="entry name" value="PP2C_SIG"/>
    <property type="match status" value="1"/>
</dbReference>
<dbReference type="CDD" id="cd06225">
    <property type="entry name" value="HAMP"/>
    <property type="match status" value="1"/>
</dbReference>
<feature type="domain" description="PPM-type phosphatase" evidence="4">
    <location>
        <begin position="428"/>
        <end position="643"/>
    </location>
</feature>
<dbReference type="GO" id="GO:0016791">
    <property type="term" value="F:phosphatase activity"/>
    <property type="evidence" value="ECO:0007669"/>
    <property type="project" value="TreeGrafter"/>
</dbReference>
<organism evidence="5 6">
    <name type="scientific">Desulfomonile tiedjei</name>
    <dbReference type="NCBI Taxonomy" id="2358"/>
    <lineage>
        <taxon>Bacteria</taxon>
        <taxon>Pseudomonadati</taxon>
        <taxon>Thermodesulfobacteriota</taxon>
        <taxon>Desulfomonilia</taxon>
        <taxon>Desulfomonilales</taxon>
        <taxon>Desulfomonilaceae</taxon>
        <taxon>Desulfomonile</taxon>
    </lineage>
</organism>
<dbReference type="PANTHER" id="PTHR43156:SF2">
    <property type="entry name" value="STAGE II SPORULATION PROTEIN E"/>
    <property type="match status" value="1"/>
</dbReference>
<dbReference type="CDD" id="cd12912">
    <property type="entry name" value="PDC2_MCP_like"/>
    <property type="match status" value="1"/>
</dbReference>
<proteinExistence type="predicted"/>
<dbReference type="Pfam" id="PF07228">
    <property type="entry name" value="SpoIIE"/>
    <property type="match status" value="1"/>
</dbReference>
<reference evidence="5" key="1">
    <citation type="submission" date="2020-07" db="EMBL/GenBank/DDBJ databases">
        <title>Huge and variable diversity of episymbiotic CPR bacteria and DPANN archaea in groundwater ecosystems.</title>
        <authorList>
            <person name="He C.Y."/>
            <person name="Keren R."/>
            <person name="Whittaker M."/>
            <person name="Farag I.F."/>
            <person name="Doudna J."/>
            <person name="Cate J.H.D."/>
            <person name="Banfield J.F."/>
        </authorList>
    </citation>
    <scope>NUCLEOTIDE SEQUENCE</scope>
    <source>
        <strain evidence="5">NC_groundwater_1664_Pr3_B-0.1um_52_9</strain>
    </source>
</reference>
<evidence type="ECO:0000256" key="1">
    <source>
        <dbReference type="ARBA" id="ARBA00022801"/>
    </source>
</evidence>
<feature type="transmembrane region" description="Helical" evidence="2">
    <location>
        <begin position="9"/>
        <end position="33"/>
    </location>
</feature>